<protein>
    <submittedName>
        <fullName evidence="3">Glutathione S-transferase</fullName>
    </submittedName>
</protein>
<dbReference type="PANTHER" id="PTHR44051:SF8">
    <property type="entry name" value="GLUTATHIONE S-TRANSFERASE GSTA"/>
    <property type="match status" value="1"/>
</dbReference>
<dbReference type="CDD" id="cd03048">
    <property type="entry name" value="GST_N_Ure2p_like"/>
    <property type="match status" value="1"/>
</dbReference>
<dbReference type="Gene3D" id="3.40.30.10">
    <property type="entry name" value="Glutaredoxin"/>
    <property type="match status" value="1"/>
</dbReference>
<dbReference type="RefSeq" id="WP_135446212.1">
    <property type="nucleotide sequence ID" value="NZ_SRLE01000014.1"/>
</dbReference>
<evidence type="ECO:0000313" key="4">
    <source>
        <dbReference type="Proteomes" id="UP000298050"/>
    </source>
</evidence>
<sequence length="228" mass="25860">MSTGIELFYFPSPNGKKISIALEEMELPYTVTPVNILRGEQQAPAFLEISPNNRIPALVDCTANGQRITLFESGAILQYLGRKSGKLYPSDEAARCQVDSWLFWQMAGLGPMAGQLSWFLRVSNIPDRDERDYGYPIHRYRKEVRRLYGVLERQLQGREYICDDYSIADISAWTWVDQYHSQVGELDDFGAIMAWHARIAERPAVLRGCDIWHPESNDGWSAAGQAPG</sequence>
<reference evidence="3 4" key="1">
    <citation type="submission" date="2019-04" db="EMBL/GenBank/DDBJ databases">
        <title>Taxonomy of novel Haliea sp. from mangrove soil of West Coast of India.</title>
        <authorList>
            <person name="Verma A."/>
            <person name="Kumar P."/>
            <person name="Krishnamurthi S."/>
        </authorList>
    </citation>
    <scope>NUCLEOTIDE SEQUENCE [LARGE SCALE GENOMIC DNA]</scope>
    <source>
        <strain evidence="3 4">SAOS-164</strain>
    </source>
</reference>
<dbReference type="EMBL" id="SRLE01000014">
    <property type="protein sequence ID" value="TGD71320.1"/>
    <property type="molecule type" value="Genomic_DNA"/>
</dbReference>
<dbReference type="InterPro" id="IPR004045">
    <property type="entry name" value="Glutathione_S-Trfase_N"/>
</dbReference>
<dbReference type="SUPFAM" id="SSF47616">
    <property type="entry name" value="GST C-terminal domain-like"/>
    <property type="match status" value="1"/>
</dbReference>
<dbReference type="InterPro" id="IPR004046">
    <property type="entry name" value="GST_C"/>
</dbReference>
<organism evidence="3 4">
    <name type="scientific">Mangrovimicrobium sediminis</name>
    <dbReference type="NCBI Taxonomy" id="2562682"/>
    <lineage>
        <taxon>Bacteria</taxon>
        <taxon>Pseudomonadati</taxon>
        <taxon>Pseudomonadota</taxon>
        <taxon>Gammaproteobacteria</taxon>
        <taxon>Cellvibrionales</taxon>
        <taxon>Halieaceae</taxon>
        <taxon>Mangrovimicrobium</taxon>
    </lineage>
</organism>
<dbReference type="Pfam" id="PF00043">
    <property type="entry name" value="GST_C"/>
    <property type="match status" value="1"/>
</dbReference>
<dbReference type="SFLD" id="SFLDS00019">
    <property type="entry name" value="Glutathione_Transferase_(cytos"/>
    <property type="match status" value="1"/>
</dbReference>
<feature type="domain" description="GST C-terminal" evidence="2">
    <location>
        <begin position="91"/>
        <end position="228"/>
    </location>
</feature>
<evidence type="ECO:0000259" key="2">
    <source>
        <dbReference type="PROSITE" id="PS50405"/>
    </source>
</evidence>
<dbReference type="InterPro" id="IPR036249">
    <property type="entry name" value="Thioredoxin-like_sf"/>
</dbReference>
<keyword evidence="3" id="KW-0808">Transferase</keyword>
<gene>
    <name evidence="3" type="ORF">E4634_18790</name>
</gene>
<dbReference type="OrthoDB" id="9810080at2"/>
<accession>A0A4Z0LVN4</accession>
<dbReference type="PANTHER" id="PTHR44051">
    <property type="entry name" value="GLUTATHIONE S-TRANSFERASE-RELATED"/>
    <property type="match status" value="1"/>
</dbReference>
<dbReference type="PROSITE" id="PS50404">
    <property type="entry name" value="GST_NTER"/>
    <property type="match status" value="1"/>
</dbReference>
<proteinExistence type="predicted"/>
<keyword evidence="4" id="KW-1185">Reference proteome</keyword>
<dbReference type="GO" id="GO:0016740">
    <property type="term" value="F:transferase activity"/>
    <property type="evidence" value="ECO:0007669"/>
    <property type="project" value="UniProtKB-KW"/>
</dbReference>
<dbReference type="AlphaFoldDB" id="A0A4Z0LVN4"/>
<dbReference type="SFLD" id="SFLDG00358">
    <property type="entry name" value="Main_(cytGST)"/>
    <property type="match status" value="1"/>
</dbReference>
<dbReference type="InterPro" id="IPR010987">
    <property type="entry name" value="Glutathione-S-Trfase_C-like"/>
</dbReference>
<dbReference type="Gene3D" id="1.20.1050.10">
    <property type="match status" value="1"/>
</dbReference>
<dbReference type="SFLD" id="SFLDG01151">
    <property type="entry name" value="Main.2:_Nu-like"/>
    <property type="match status" value="1"/>
</dbReference>
<comment type="caution">
    <text evidence="3">The sequence shown here is derived from an EMBL/GenBank/DDBJ whole genome shotgun (WGS) entry which is preliminary data.</text>
</comment>
<dbReference type="PROSITE" id="PS50405">
    <property type="entry name" value="GST_CTER"/>
    <property type="match status" value="1"/>
</dbReference>
<dbReference type="Proteomes" id="UP000298050">
    <property type="component" value="Unassembled WGS sequence"/>
</dbReference>
<evidence type="ECO:0000313" key="3">
    <source>
        <dbReference type="EMBL" id="TGD71320.1"/>
    </source>
</evidence>
<dbReference type="SUPFAM" id="SSF52833">
    <property type="entry name" value="Thioredoxin-like"/>
    <property type="match status" value="1"/>
</dbReference>
<evidence type="ECO:0000259" key="1">
    <source>
        <dbReference type="PROSITE" id="PS50404"/>
    </source>
</evidence>
<feature type="domain" description="GST N-terminal" evidence="1">
    <location>
        <begin position="2"/>
        <end position="88"/>
    </location>
</feature>
<dbReference type="InterPro" id="IPR040079">
    <property type="entry name" value="Glutathione_S-Trfase"/>
</dbReference>
<dbReference type="InterPro" id="IPR036282">
    <property type="entry name" value="Glutathione-S-Trfase_C_sf"/>
</dbReference>
<name>A0A4Z0LVN4_9GAMM</name>
<dbReference type="Pfam" id="PF13409">
    <property type="entry name" value="GST_N_2"/>
    <property type="match status" value="1"/>
</dbReference>